<sequence length="97" mass="10584">MEILDVSTGDWMPLHNNVSELASVTSNNGYRTSSARIVSPLDNAPEIERTGKASTTAEIVTAVQTTDQKLNHGSIVFIIMFILITGIPISFVIQTYM</sequence>
<evidence type="ECO:0000256" key="1">
    <source>
        <dbReference type="SAM" id="Phobius"/>
    </source>
</evidence>
<evidence type="ECO:0000313" key="2">
    <source>
        <dbReference type="EMBL" id="KAK0494153.1"/>
    </source>
</evidence>
<accession>A0AA39Q3I2</accession>
<comment type="caution">
    <text evidence="2">The sequence shown here is derived from an EMBL/GenBank/DDBJ whole genome shotgun (WGS) entry which is preliminary data.</text>
</comment>
<dbReference type="AlphaFoldDB" id="A0AA39Q3I2"/>
<dbReference type="EMBL" id="JAUEPU010000022">
    <property type="protein sequence ID" value="KAK0494153.1"/>
    <property type="molecule type" value="Genomic_DNA"/>
</dbReference>
<organism evidence="2 3">
    <name type="scientific">Armillaria luteobubalina</name>
    <dbReference type="NCBI Taxonomy" id="153913"/>
    <lineage>
        <taxon>Eukaryota</taxon>
        <taxon>Fungi</taxon>
        <taxon>Dikarya</taxon>
        <taxon>Basidiomycota</taxon>
        <taxon>Agaricomycotina</taxon>
        <taxon>Agaricomycetes</taxon>
        <taxon>Agaricomycetidae</taxon>
        <taxon>Agaricales</taxon>
        <taxon>Marasmiineae</taxon>
        <taxon>Physalacriaceae</taxon>
        <taxon>Armillaria</taxon>
    </lineage>
</organism>
<dbReference type="Proteomes" id="UP001175228">
    <property type="component" value="Unassembled WGS sequence"/>
</dbReference>
<keyword evidence="1" id="KW-0472">Membrane</keyword>
<name>A0AA39Q3I2_9AGAR</name>
<keyword evidence="1" id="KW-0812">Transmembrane</keyword>
<protein>
    <submittedName>
        <fullName evidence="2">Uncharacterized protein</fullName>
    </submittedName>
</protein>
<feature type="transmembrane region" description="Helical" evidence="1">
    <location>
        <begin position="75"/>
        <end position="93"/>
    </location>
</feature>
<proteinExistence type="predicted"/>
<gene>
    <name evidence="2" type="ORF">EDD18DRAFT_1356101</name>
</gene>
<keyword evidence="3" id="KW-1185">Reference proteome</keyword>
<reference evidence="2" key="1">
    <citation type="submission" date="2023-06" db="EMBL/GenBank/DDBJ databases">
        <authorList>
            <consortium name="Lawrence Berkeley National Laboratory"/>
            <person name="Ahrendt S."/>
            <person name="Sahu N."/>
            <person name="Indic B."/>
            <person name="Wong-Bajracharya J."/>
            <person name="Merenyi Z."/>
            <person name="Ke H.-M."/>
            <person name="Monk M."/>
            <person name="Kocsube S."/>
            <person name="Drula E."/>
            <person name="Lipzen A."/>
            <person name="Balint B."/>
            <person name="Henrissat B."/>
            <person name="Andreopoulos B."/>
            <person name="Martin F.M."/>
            <person name="Harder C.B."/>
            <person name="Rigling D."/>
            <person name="Ford K.L."/>
            <person name="Foster G.D."/>
            <person name="Pangilinan J."/>
            <person name="Papanicolaou A."/>
            <person name="Barry K."/>
            <person name="LaButti K."/>
            <person name="Viragh M."/>
            <person name="Koriabine M."/>
            <person name="Yan M."/>
            <person name="Riley R."/>
            <person name="Champramary S."/>
            <person name="Plett K.L."/>
            <person name="Tsai I.J."/>
            <person name="Slot J."/>
            <person name="Sipos G."/>
            <person name="Plett J."/>
            <person name="Nagy L.G."/>
            <person name="Grigoriev I.V."/>
        </authorList>
    </citation>
    <scope>NUCLEOTIDE SEQUENCE</scope>
    <source>
        <strain evidence="2">HWK02</strain>
    </source>
</reference>
<evidence type="ECO:0000313" key="3">
    <source>
        <dbReference type="Proteomes" id="UP001175228"/>
    </source>
</evidence>
<keyword evidence="1" id="KW-1133">Transmembrane helix</keyword>